<keyword evidence="4" id="KW-1185">Reference proteome</keyword>
<reference evidence="3 4" key="1">
    <citation type="submission" date="2022-12" db="EMBL/GenBank/DDBJ databases">
        <authorList>
            <person name="Muema E."/>
        </authorList>
    </citation>
    <scope>NUCLEOTIDE SEQUENCE [LARGE SCALE GENOMIC DNA]</scope>
    <source>
        <strain evidence="4">1326</strain>
    </source>
</reference>
<dbReference type="InterPro" id="IPR010982">
    <property type="entry name" value="Lambda_DNA-bd_dom_sf"/>
</dbReference>
<dbReference type="Pfam" id="PF13560">
    <property type="entry name" value="HTH_31"/>
    <property type="match status" value="1"/>
</dbReference>
<organism evidence="3 4">
    <name type="scientific">Mesorhizobium salmacidum</name>
    <dbReference type="NCBI Taxonomy" id="3015171"/>
    <lineage>
        <taxon>Bacteria</taxon>
        <taxon>Pseudomonadati</taxon>
        <taxon>Pseudomonadota</taxon>
        <taxon>Alphaproteobacteria</taxon>
        <taxon>Hyphomicrobiales</taxon>
        <taxon>Phyllobacteriaceae</taxon>
        <taxon>Mesorhizobium</taxon>
    </lineage>
</organism>
<dbReference type="PANTHER" id="PTHR46797">
    <property type="entry name" value="HTH-TYPE TRANSCRIPTIONAL REGULATOR"/>
    <property type="match status" value="1"/>
</dbReference>
<comment type="caution">
    <text evidence="3">The sequence shown here is derived from an EMBL/GenBank/DDBJ whole genome shotgun (WGS) entry which is preliminary data.</text>
</comment>
<feature type="domain" description="HTH cro/C1-type" evidence="2">
    <location>
        <begin position="11"/>
        <end position="65"/>
    </location>
</feature>
<dbReference type="PROSITE" id="PS50943">
    <property type="entry name" value="HTH_CROC1"/>
    <property type="match status" value="1"/>
</dbReference>
<dbReference type="SUPFAM" id="SSF47413">
    <property type="entry name" value="lambda repressor-like DNA-binding domains"/>
    <property type="match status" value="1"/>
</dbReference>
<dbReference type="CDD" id="cd00093">
    <property type="entry name" value="HTH_XRE"/>
    <property type="match status" value="1"/>
</dbReference>
<evidence type="ECO:0000256" key="1">
    <source>
        <dbReference type="ARBA" id="ARBA00023125"/>
    </source>
</evidence>
<dbReference type="SMART" id="SM00530">
    <property type="entry name" value="HTH_XRE"/>
    <property type="match status" value="1"/>
</dbReference>
<dbReference type="Gene3D" id="1.10.260.40">
    <property type="entry name" value="lambda repressor-like DNA-binding domains"/>
    <property type="match status" value="1"/>
</dbReference>
<dbReference type="InterPro" id="IPR001387">
    <property type="entry name" value="Cro/C1-type_HTH"/>
</dbReference>
<evidence type="ECO:0000259" key="2">
    <source>
        <dbReference type="PROSITE" id="PS50943"/>
    </source>
</evidence>
<dbReference type="InterPro" id="IPR050807">
    <property type="entry name" value="TransReg_Diox_bact_type"/>
</dbReference>
<dbReference type="Proteomes" id="UP001387293">
    <property type="component" value="Unassembled WGS sequence"/>
</dbReference>
<gene>
    <name evidence="3" type="ORF">O7A60_10280</name>
</gene>
<evidence type="ECO:0000313" key="4">
    <source>
        <dbReference type="Proteomes" id="UP001387293"/>
    </source>
</evidence>
<name>A0ABU8KUP4_9HYPH</name>
<evidence type="ECO:0000313" key="3">
    <source>
        <dbReference type="EMBL" id="MEI9409155.1"/>
    </source>
</evidence>
<proteinExistence type="predicted"/>
<dbReference type="EMBL" id="JAPYKS010000006">
    <property type="protein sequence ID" value="MEI9409155.1"/>
    <property type="molecule type" value="Genomic_DNA"/>
</dbReference>
<dbReference type="PANTHER" id="PTHR46797:SF1">
    <property type="entry name" value="METHYLPHOSPHONATE SYNTHASE"/>
    <property type="match status" value="1"/>
</dbReference>
<accession>A0ABU8KUP4</accession>
<keyword evidence="1" id="KW-0238">DNA-binding</keyword>
<protein>
    <submittedName>
        <fullName evidence="3">Helix-turn-helix transcriptional regulator</fullName>
    </submittedName>
</protein>
<dbReference type="RefSeq" id="WP_337106151.1">
    <property type="nucleotide sequence ID" value="NZ_JAPYKS010000006.1"/>
</dbReference>
<sequence>MDTRHRLGIRLKHIRKQRGFTQDQLAGQTGRSVDAISNLERGKSLPSFETIERLSQALGVELKTLFDFEEERQSPRRLALIERVRAIAGELPTADLQLAVDQLEALQRRGRVK</sequence>